<organism evidence="5 6">
    <name type="scientific">Azospirillum palustre</name>
    <dbReference type="NCBI Taxonomy" id="2044885"/>
    <lineage>
        <taxon>Bacteria</taxon>
        <taxon>Pseudomonadati</taxon>
        <taxon>Pseudomonadota</taxon>
        <taxon>Alphaproteobacteria</taxon>
        <taxon>Rhodospirillales</taxon>
        <taxon>Azospirillaceae</taxon>
        <taxon>Azospirillum</taxon>
    </lineage>
</organism>
<protein>
    <recommendedName>
        <fullName evidence="4">HTH luxR-type domain-containing protein</fullName>
    </recommendedName>
</protein>
<keyword evidence="3" id="KW-0804">Transcription</keyword>
<dbReference type="Proteomes" id="UP000225379">
    <property type="component" value="Unassembled WGS sequence"/>
</dbReference>
<dbReference type="PANTHER" id="PTHR44688:SF16">
    <property type="entry name" value="DNA-BINDING TRANSCRIPTIONAL ACTIVATOR DEVR_DOSR"/>
    <property type="match status" value="1"/>
</dbReference>
<feature type="domain" description="HTH luxR-type" evidence="4">
    <location>
        <begin position="124"/>
        <end position="189"/>
    </location>
</feature>
<dbReference type="InterPro" id="IPR000792">
    <property type="entry name" value="Tscrpt_reg_LuxR_C"/>
</dbReference>
<dbReference type="GO" id="GO:0003677">
    <property type="term" value="F:DNA binding"/>
    <property type="evidence" value="ECO:0007669"/>
    <property type="project" value="UniProtKB-KW"/>
</dbReference>
<comment type="caution">
    <text evidence="5">The sequence shown here is derived from an EMBL/GenBank/DDBJ whole genome shotgun (WGS) entry which is preliminary data.</text>
</comment>
<evidence type="ECO:0000256" key="3">
    <source>
        <dbReference type="ARBA" id="ARBA00023163"/>
    </source>
</evidence>
<reference evidence="6" key="1">
    <citation type="submission" date="2017-10" db="EMBL/GenBank/DDBJ databases">
        <authorList>
            <person name="Kravchenko I.K."/>
            <person name="Grouzdev D.S."/>
        </authorList>
    </citation>
    <scope>NUCLEOTIDE SEQUENCE [LARGE SCALE GENOMIC DNA]</scope>
    <source>
        <strain evidence="6">B2</strain>
    </source>
</reference>
<dbReference type="Gene3D" id="1.10.10.10">
    <property type="entry name" value="Winged helix-like DNA-binding domain superfamily/Winged helix DNA-binding domain"/>
    <property type="match status" value="1"/>
</dbReference>
<keyword evidence="6" id="KW-1185">Reference proteome</keyword>
<dbReference type="PRINTS" id="PR00038">
    <property type="entry name" value="HTHLUXR"/>
</dbReference>
<name>A0A2B8BDA3_9PROT</name>
<sequence length="470" mass="51173">MLNSHSHSYPREASVVQFTKGERPFSNWQNGDGRATPSAQGSGLADYERAYLVGLLASFAINSLGDLIIIRDGVVTIRADIPLHALSLEDACTLQGLAAGGRLPEPPAERPEEGPLVVHRIDHTFLGAVRLTGRQKQVLVMLAQGKSNPQIGRALRIGEGTVKAHTAEIFKMLGVRNRTHAAIVAGNWAWRPKPCAIPHPFPPDIRAHSGRLLNSLASMPAATARQCAAMSGRPVSSHSAASLRIQAARSRPPTGHRWSGSRLCWVGPVAASAGTPGSASPGRRCCSASWWGHSVMDHILPASRVAATESALHRLKHLHGAGARFGEWLLRTYAFEGEQPLDLKSAETRIMADWGVSDITAWRWRRGNLPPMRTLEEMHARWGMPFVAFLFDAAATAEQRDTLWRLRELEGRTAGEPAIREREREGLRDALRRLGVDRPSSSAGALLADLVHAELRKTFGGRVRLLAGRA</sequence>
<dbReference type="AlphaFoldDB" id="A0A2B8BDA3"/>
<dbReference type="InterPro" id="IPR016032">
    <property type="entry name" value="Sig_transdc_resp-reg_C-effctor"/>
</dbReference>
<evidence type="ECO:0000259" key="4">
    <source>
        <dbReference type="PROSITE" id="PS50043"/>
    </source>
</evidence>
<dbReference type="Pfam" id="PF00196">
    <property type="entry name" value="GerE"/>
    <property type="match status" value="1"/>
</dbReference>
<evidence type="ECO:0000256" key="1">
    <source>
        <dbReference type="ARBA" id="ARBA00023015"/>
    </source>
</evidence>
<evidence type="ECO:0000256" key="2">
    <source>
        <dbReference type="ARBA" id="ARBA00023125"/>
    </source>
</evidence>
<dbReference type="GO" id="GO:0006355">
    <property type="term" value="P:regulation of DNA-templated transcription"/>
    <property type="evidence" value="ECO:0007669"/>
    <property type="project" value="InterPro"/>
</dbReference>
<dbReference type="OrthoDB" id="7307364at2"/>
<dbReference type="SMART" id="SM00421">
    <property type="entry name" value="HTH_LUXR"/>
    <property type="match status" value="1"/>
</dbReference>
<dbReference type="SUPFAM" id="SSF46894">
    <property type="entry name" value="C-terminal effector domain of the bipartite response regulators"/>
    <property type="match status" value="1"/>
</dbReference>
<dbReference type="PANTHER" id="PTHR44688">
    <property type="entry name" value="DNA-BINDING TRANSCRIPTIONAL ACTIVATOR DEVR_DOSR"/>
    <property type="match status" value="1"/>
</dbReference>
<keyword evidence="2" id="KW-0238">DNA-binding</keyword>
<accession>A0A2B8BDA3</accession>
<gene>
    <name evidence="5" type="ORF">CRT60_21925</name>
</gene>
<proteinExistence type="predicted"/>
<dbReference type="RefSeq" id="WP_098738625.1">
    <property type="nucleotide sequence ID" value="NZ_PDKW01000042.1"/>
</dbReference>
<dbReference type="CDD" id="cd06170">
    <property type="entry name" value="LuxR_C_like"/>
    <property type="match status" value="1"/>
</dbReference>
<dbReference type="PROSITE" id="PS50043">
    <property type="entry name" value="HTH_LUXR_2"/>
    <property type="match status" value="1"/>
</dbReference>
<evidence type="ECO:0000313" key="5">
    <source>
        <dbReference type="EMBL" id="PGH55911.1"/>
    </source>
</evidence>
<evidence type="ECO:0000313" key="6">
    <source>
        <dbReference type="Proteomes" id="UP000225379"/>
    </source>
</evidence>
<dbReference type="InterPro" id="IPR036388">
    <property type="entry name" value="WH-like_DNA-bd_sf"/>
</dbReference>
<keyword evidence="1" id="KW-0805">Transcription regulation</keyword>
<dbReference type="EMBL" id="PDKW01000042">
    <property type="protein sequence ID" value="PGH55911.1"/>
    <property type="molecule type" value="Genomic_DNA"/>
</dbReference>